<protein>
    <submittedName>
        <fullName evidence="1">Uncharacterized protein</fullName>
    </submittedName>
</protein>
<evidence type="ECO:0000313" key="2">
    <source>
        <dbReference type="Proteomes" id="UP001367508"/>
    </source>
</evidence>
<sequence length="142" mass="16074">MVLMNPQISSKLFPNLWWARAYFPNPTFIATELEDKILNLDNECGPPELPEEYMMTKGLESEQVEVWTRFFNKLIMLGKPMLQNLLATLVNSHQPSLISTMQLSTLSSSSSRKAPSLSTRRAPLFSETTVVVYVVVVVYTGM</sequence>
<dbReference type="AlphaFoldDB" id="A0AAN9R8Q5"/>
<dbReference type="EMBL" id="JAYMYQ010000001">
    <property type="protein sequence ID" value="KAK7361969.1"/>
    <property type="molecule type" value="Genomic_DNA"/>
</dbReference>
<organism evidence="1 2">
    <name type="scientific">Canavalia gladiata</name>
    <name type="common">Sword bean</name>
    <name type="synonym">Dolichos gladiatus</name>
    <dbReference type="NCBI Taxonomy" id="3824"/>
    <lineage>
        <taxon>Eukaryota</taxon>
        <taxon>Viridiplantae</taxon>
        <taxon>Streptophyta</taxon>
        <taxon>Embryophyta</taxon>
        <taxon>Tracheophyta</taxon>
        <taxon>Spermatophyta</taxon>
        <taxon>Magnoliopsida</taxon>
        <taxon>eudicotyledons</taxon>
        <taxon>Gunneridae</taxon>
        <taxon>Pentapetalae</taxon>
        <taxon>rosids</taxon>
        <taxon>fabids</taxon>
        <taxon>Fabales</taxon>
        <taxon>Fabaceae</taxon>
        <taxon>Papilionoideae</taxon>
        <taxon>50 kb inversion clade</taxon>
        <taxon>NPAAA clade</taxon>
        <taxon>indigoferoid/millettioid clade</taxon>
        <taxon>Phaseoleae</taxon>
        <taxon>Canavalia</taxon>
    </lineage>
</organism>
<dbReference type="Proteomes" id="UP001367508">
    <property type="component" value="Unassembled WGS sequence"/>
</dbReference>
<name>A0AAN9R8Q5_CANGL</name>
<reference evidence="1 2" key="1">
    <citation type="submission" date="2024-01" db="EMBL/GenBank/DDBJ databases">
        <title>The genomes of 5 underutilized Papilionoideae crops provide insights into root nodulation and disease resistanc.</title>
        <authorList>
            <person name="Jiang F."/>
        </authorList>
    </citation>
    <scope>NUCLEOTIDE SEQUENCE [LARGE SCALE GENOMIC DNA]</scope>
    <source>
        <strain evidence="1">LVBAO_FW01</strain>
        <tissue evidence="1">Leaves</tissue>
    </source>
</reference>
<evidence type="ECO:0000313" key="1">
    <source>
        <dbReference type="EMBL" id="KAK7361969.1"/>
    </source>
</evidence>
<comment type="caution">
    <text evidence="1">The sequence shown here is derived from an EMBL/GenBank/DDBJ whole genome shotgun (WGS) entry which is preliminary data.</text>
</comment>
<accession>A0AAN9R8Q5</accession>
<proteinExistence type="predicted"/>
<gene>
    <name evidence="1" type="ORF">VNO77_04065</name>
</gene>
<keyword evidence="2" id="KW-1185">Reference proteome</keyword>